<proteinExistence type="predicted"/>
<organism evidence="2 3">
    <name type="scientific">Lentzea cavernae</name>
    <dbReference type="NCBI Taxonomy" id="2020703"/>
    <lineage>
        <taxon>Bacteria</taxon>
        <taxon>Bacillati</taxon>
        <taxon>Actinomycetota</taxon>
        <taxon>Actinomycetes</taxon>
        <taxon>Pseudonocardiales</taxon>
        <taxon>Pseudonocardiaceae</taxon>
        <taxon>Lentzea</taxon>
    </lineage>
</organism>
<dbReference type="Proteomes" id="UP000605568">
    <property type="component" value="Unassembled WGS sequence"/>
</dbReference>
<protein>
    <submittedName>
        <fullName evidence="2">Uncharacterized protein</fullName>
    </submittedName>
</protein>
<feature type="region of interest" description="Disordered" evidence="1">
    <location>
        <begin position="47"/>
        <end position="107"/>
    </location>
</feature>
<feature type="compositionally biased region" description="Basic and acidic residues" evidence="1">
    <location>
        <begin position="96"/>
        <end position="107"/>
    </location>
</feature>
<evidence type="ECO:0000256" key="1">
    <source>
        <dbReference type="SAM" id="MobiDB-lite"/>
    </source>
</evidence>
<accession>A0ABQ3MKW2</accession>
<feature type="compositionally biased region" description="Gly residues" evidence="1">
    <location>
        <begin position="49"/>
        <end position="58"/>
    </location>
</feature>
<dbReference type="EMBL" id="BNAR01000007">
    <property type="protein sequence ID" value="GHH46827.1"/>
    <property type="molecule type" value="Genomic_DNA"/>
</dbReference>
<evidence type="ECO:0000313" key="3">
    <source>
        <dbReference type="Proteomes" id="UP000605568"/>
    </source>
</evidence>
<evidence type="ECO:0000313" key="2">
    <source>
        <dbReference type="EMBL" id="GHH46827.1"/>
    </source>
</evidence>
<keyword evidence="3" id="KW-1185">Reference proteome</keyword>
<gene>
    <name evidence="2" type="ORF">GCM10017774_50350</name>
</gene>
<reference evidence="3" key="1">
    <citation type="journal article" date="2019" name="Int. J. Syst. Evol. Microbiol.">
        <title>The Global Catalogue of Microorganisms (GCM) 10K type strain sequencing project: providing services to taxonomists for standard genome sequencing and annotation.</title>
        <authorList>
            <consortium name="The Broad Institute Genomics Platform"/>
            <consortium name="The Broad Institute Genome Sequencing Center for Infectious Disease"/>
            <person name="Wu L."/>
            <person name="Ma J."/>
        </authorList>
    </citation>
    <scope>NUCLEOTIDE SEQUENCE [LARGE SCALE GENOMIC DNA]</scope>
    <source>
        <strain evidence="3">CGMCC 4.7367</strain>
    </source>
</reference>
<feature type="compositionally biased region" description="Gly residues" evidence="1">
    <location>
        <begin position="68"/>
        <end position="86"/>
    </location>
</feature>
<name>A0ABQ3MKW2_9PSEU</name>
<sequence>MRGLRWWCGRGGAEGRRWCGEKEWAAAGLVRNGRGGGRQHGWWEAAGVAGSGRGGGKRQGWREAAGVAGSGRGGGKRQGGSTGGRAAGQQRWLAARGEHGGGLRQEW</sequence>
<comment type="caution">
    <text evidence="2">The sequence shown here is derived from an EMBL/GenBank/DDBJ whole genome shotgun (WGS) entry which is preliminary data.</text>
</comment>